<gene>
    <name evidence="1" type="ORF">B2M26_05225</name>
</gene>
<reference evidence="1 2" key="1">
    <citation type="submission" date="2017-02" db="EMBL/GenBank/DDBJ databases">
        <title>Draft genome of Acidibacillus ferrooxidans Huett2.</title>
        <authorList>
            <person name="Schopf S."/>
        </authorList>
    </citation>
    <scope>NUCLEOTIDE SEQUENCE [LARGE SCALE GENOMIC DNA]</scope>
    <source>
        <strain evidence="1 2">Huett2</strain>
    </source>
</reference>
<name>A0A1V4EV95_9BACL</name>
<keyword evidence="2" id="KW-1185">Reference proteome</keyword>
<dbReference type="Proteomes" id="UP000190229">
    <property type="component" value="Unassembled WGS sequence"/>
</dbReference>
<evidence type="ECO:0000313" key="2">
    <source>
        <dbReference type="Proteomes" id="UP000190229"/>
    </source>
</evidence>
<comment type="caution">
    <text evidence="1">The sequence shown here is derived from an EMBL/GenBank/DDBJ whole genome shotgun (WGS) entry which is preliminary data.</text>
</comment>
<proteinExistence type="predicted"/>
<sequence length="265" mass="30605">MNLFTSHAIQTLLSQLDGIKAIVLRGSQQTGVQVDLWSDTDILMILHPKIEINEDRFIHAHNPIGNILGSEIYRGLESILYRTAIEYESSIHLLDSSLCTYNEWTSIEALKDQSFTVVYGHIEIPTKAVMGIAKSDLSFSPYENEINKTWFKFTMAIKKFARKDNLIGMHLLLDLIREYLTLEMIERDIREKTNIHRLGHSEHLPASIKLSNIEETNQEGLLNYIANLAHAYDQKLLDNVSNYKSRRNKISEYIDESIRYLRGEH</sequence>
<dbReference type="AlphaFoldDB" id="A0A1V4EV95"/>
<protein>
    <recommendedName>
        <fullName evidence="3">Polymerase nucleotidyl transferase domain-containing protein</fullName>
    </recommendedName>
</protein>
<dbReference type="RefSeq" id="WP_079290121.1">
    <property type="nucleotide sequence ID" value="NZ_MWPS01000014.1"/>
</dbReference>
<evidence type="ECO:0000313" key="1">
    <source>
        <dbReference type="EMBL" id="OPG16760.1"/>
    </source>
</evidence>
<organism evidence="1 2">
    <name type="scientific">Ferroacidibacillus organovorans</name>
    <dbReference type="NCBI Taxonomy" id="1765683"/>
    <lineage>
        <taxon>Bacteria</taxon>
        <taxon>Bacillati</taxon>
        <taxon>Bacillota</taxon>
        <taxon>Bacilli</taxon>
        <taxon>Bacillales</taxon>
        <taxon>Alicyclobacillaceae</taxon>
        <taxon>Ferroacidibacillus</taxon>
    </lineage>
</organism>
<accession>A0A1V4EV95</accession>
<evidence type="ECO:0008006" key="3">
    <source>
        <dbReference type="Google" id="ProtNLM"/>
    </source>
</evidence>
<dbReference type="EMBL" id="MWPS01000014">
    <property type="protein sequence ID" value="OPG16760.1"/>
    <property type="molecule type" value="Genomic_DNA"/>
</dbReference>